<dbReference type="PANTHER" id="PTHR43434:SF26">
    <property type="entry name" value="PYROPHOSPHATASE PPAX"/>
    <property type="match status" value="1"/>
</dbReference>
<keyword evidence="2" id="KW-1185">Reference proteome</keyword>
<dbReference type="EMBL" id="JACOPL010000004">
    <property type="protein sequence ID" value="MBC5724842.1"/>
    <property type="molecule type" value="Genomic_DNA"/>
</dbReference>
<dbReference type="SFLD" id="SFLDG01129">
    <property type="entry name" value="C1.5:_HAD__Beta-PGM__Phosphata"/>
    <property type="match status" value="1"/>
</dbReference>
<evidence type="ECO:0000313" key="2">
    <source>
        <dbReference type="Proteomes" id="UP000606499"/>
    </source>
</evidence>
<dbReference type="Gene3D" id="1.10.150.240">
    <property type="entry name" value="Putative phosphatase, domain 2"/>
    <property type="match status" value="1"/>
</dbReference>
<dbReference type="PRINTS" id="PR00413">
    <property type="entry name" value="HADHALOGNASE"/>
</dbReference>
<dbReference type="SFLD" id="SFLDG01135">
    <property type="entry name" value="C1.5.6:_HAD__Beta-PGM__Phospha"/>
    <property type="match status" value="1"/>
</dbReference>
<dbReference type="InterPro" id="IPR006439">
    <property type="entry name" value="HAD-SF_hydro_IA"/>
</dbReference>
<dbReference type="GO" id="GO:0008967">
    <property type="term" value="F:phosphoglycolate phosphatase activity"/>
    <property type="evidence" value="ECO:0007669"/>
    <property type="project" value="TreeGrafter"/>
</dbReference>
<name>A0A923RVB0_9FIRM</name>
<keyword evidence="1" id="KW-0378">Hydrolase</keyword>
<dbReference type="PANTHER" id="PTHR43434">
    <property type="entry name" value="PHOSPHOGLYCOLATE PHOSPHATASE"/>
    <property type="match status" value="1"/>
</dbReference>
<protein>
    <submittedName>
        <fullName evidence="1">HAD family hydrolase</fullName>
    </submittedName>
</protein>
<dbReference type="Pfam" id="PF13419">
    <property type="entry name" value="HAD_2"/>
    <property type="match status" value="1"/>
</dbReference>
<dbReference type="AlphaFoldDB" id="A0A923RVB0"/>
<dbReference type="Proteomes" id="UP000606499">
    <property type="component" value="Unassembled WGS sequence"/>
</dbReference>
<dbReference type="InterPro" id="IPR023198">
    <property type="entry name" value="PGP-like_dom2"/>
</dbReference>
<accession>A0A923RVB0</accession>
<dbReference type="SUPFAM" id="SSF56784">
    <property type="entry name" value="HAD-like"/>
    <property type="match status" value="1"/>
</dbReference>
<sequence length="204" mass="22532">MNCFVFDIDGTLIDTAAVDQQSFQQALREFGYHYSLEELRFSFGMPGRKSLEKLAIPAERIEPVMARWETLSRDRLHEVEVYEGIIPVLEALHAAGKRCGIVTSRTRLQLGYGFTPLGLNHYFDAIVCADDIEHPKPAPDGLVECIRRLGGSAEQAVYIGDSAYDMQCAAAAGVKSGLAMWGSETPDALQADMRLTHPSELLLL</sequence>
<dbReference type="SFLD" id="SFLDS00003">
    <property type="entry name" value="Haloacid_Dehalogenase"/>
    <property type="match status" value="1"/>
</dbReference>
<dbReference type="InterPro" id="IPR036412">
    <property type="entry name" value="HAD-like_sf"/>
</dbReference>
<dbReference type="Gene3D" id="3.40.50.1000">
    <property type="entry name" value="HAD superfamily/HAD-like"/>
    <property type="match status" value="1"/>
</dbReference>
<organism evidence="1 2">
    <name type="scientific">Agathobaculum faecis</name>
    <dbReference type="NCBI Taxonomy" id="2763013"/>
    <lineage>
        <taxon>Bacteria</taxon>
        <taxon>Bacillati</taxon>
        <taxon>Bacillota</taxon>
        <taxon>Clostridia</taxon>
        <taxon>Eubacteriales</taxon>
        <taxon>Butyricicoccaceae</taxon>
        <taxon>Agathobaculum</taxon>
    </lineage>
</organism>
<proteinExistence type="predicted"/>
<reference evidence="1" key="1">
    <citation type="submission" date="2020-08" db="EMBL/GenBank/DDBJ databases">
        <title>Genome public.</title>
        <authorList>
            <person name="Liu C."/>
            <person name="Sun Q."/>
        </authorList>
    </citation>
    <scope>NUCLEOTIDE SEQUENCE</scope>
    <source>
        <strain evidence="1">NSJ-28</strain>
    </source>
</reference>
<dbReference type="InterPro" id="IPR023214">
    <property type="entry name" value="HAD_sf"/>
</dbReference>
<dbReference type="InterPro" id="IPR050155">
    <property type="entry name" value="HAD-like_hydrolase_sf"/>
</dbReference>
<gene>
    <name evidence="1" type="ORF">H8S45_05145</name>
</gene>
<evidence type="ECO:0000313" key="1">
    <source>
        <dbReference type="EMBL" id="MBC5724842.1"/>
    </source>
</evidence>
<dbReference type="InterPro" id="IPR041492">
    <property type="entry name" value="HAD_2"/>
</dbReference>
<dbReference type="NCBIfam" id="TIGR01549">
    <property type="entry name" value="HAD-SF-IA-v1"/>
    <property type="match status" value="1"/>
</dbReference>
<dbReference type="GO" id="GO:0005829">
    <property type="term" value="C:cytosol"/>
    <property type="evidence" value="ECO:0007669"/>
    <property type="project" value="TreeGrafter"/>
</dbReference>
<dbReference type="RefSeq" id="WP_054326261.1">
    <property type="nucleotide sequence ID" value="NZ_JACOPL010000004.1"/>
</dbReference>
<comment type="caution">
    <text evidence="1">The sequence shown here is derived from an EMBL/GenBank/DDBJ whole genome shotgun (WGS) entry which is preliminary data.</text>
</comment>
<dbReference type="GO" id="GO:0006281">
    <property type="term" value="P:DNA repair"/>
    <property type="evidence" value="ECO:0007669"/>
    <property type="project" value="TreeGrafter"/>
</dbReference>